<accession>A0A936YQI4</accession>
<evidence type="ECO:0000313" key="1">
    <source>
        <dbReference type="EMBL" id="MBL0370966.1"/>
    </source>
</evidence>
<keyword evidence="2" id="KW-1185">Reference proteome</keyword>
<proteinExistence type="predicted"/>
<dbReference type="AlphaFoldDB" id="A0A936YQI4"/>
<protein>
    <submittedName>
        <fullName evidence="1">DUF2735 domain-containing protein</fullName>
    </submittedName>
</protein>
<comment type="caution">
    <text evidence="1">The sequence shown here is derived from an EMBL/GenBank/DDBJ whole genome shotgun (WGS) entry which is preliminary data.</text>
</comment>
<organism evidence="1 2">
    <name type="scientific">Rhizobium setariae</name>
    <dbReference type="NCBI Taxonomy" id="2801340"/>
    <lineage>
        <taxon>Bacteria</taxon>
        <taxon>Pseudomonadati</taxon>
        <taxon>Pseudomonadota</taxon>
        <taxon>Alphaproteobacteria</taxon>
        <taxon>Hyphomicrobiales</taxon>
        <taxon>Rhizobiaceae</taxon>
        <taxon>Rhizobium/Agrobacterium group</taxon>
        <taxon>Rhizobium</taxon>
    </lineage>
</organism>
<dbReference type="EMBL" id="JAEQNC010000002">
    <property type="protein sequence ID" value="MBL0370966.1"/>
    <property type="molecule type" value="Genomic_DNA"/>
</dbReference>
<name>A0A936YQI4_9HYPH</name>
<dbReference type="RefSeq" id="WP_201652855.1">
    <property type="nucleotide sequence ID" value="NZ_JAEQNC010000002.1"/>
</dbReference>
<dbReference type="Pfam" id="PF10931">
    <property type="entry name" value="DUF2735"/>
    <property type="match status" value="1"/>
</dbReference>
<dbReference type="Proteomes" id="UP000633219">
    <property type="component" value="Unassembled WGS sequence"/>
</dbReference>
<reference evidence="1" key="1">
    <citation type="submission" date="2021-01" db="EMBL/GenBank/DDBJ databases">
        <title>Rhizobium sp. strain KVB221 16S ribosomal RNA gene Genome sequencing and assembly.</title>
        <authorList>
            <person name="Kang M."/>
        </authorList>
    </citation>
    <scope>NUCLEOTIDE SEQUENCE</scope>
    <source>
        <strain evidence="1">KVB221</strain>
    </source>
</reference>
<dbReference type="InterPro" id="IPR021232">
    <property type="entry name" value="DUF2735"/>
</dbReference>
<sequence>MTTGVNRPSATIYQFPVGGRATLALGKAAEKGPTAPIEPVIYESAWYHEEAIKESDPKRPQ</sequence>
<gene>
    <name evidence="1" type="ORF">JJB09_02895</name>
</gene>
<evidence type="ECO:0000313" key="2">
    <source>
        <dbReference type="Proteomes" id="UP000633219"/>
    </source>
</evidence>